<accession>A0A4Z2IAW7</accession>
<keyword evidence="2" id="KW-1185">Reference proteome</keyword>
<evidence type="ECO:0000313" key="1">
    <source>
        <dbReference type="EMBL" id="TNN75020.1"/>
    </source>
</evidence>
<evidence type="ECO:0000313" key="2">
    <source>
        <dbReference type="Proteomes" id="UP000314294"/>
    </source>
</evidence>
<reference evidence="1 2" key="1">
    <citation type="submission" date="2019-03" db="EMBL/GenBank/DDBJ databases">
        <title>First draft genome of Liparis tanakae, snailfish: a comprehensive survey of snailfish specific genes.</title>
        <authorList>
            <person name="Kim W."/>
            <person name="Song I."/>
            <person name="Jeong J.-H."/>
            <person name="Kim D."/>
            <person name="Kim S."/>
            <person name="Ryu S."/>
            <person name="Song J.Y."/>
            <person name="Lee S.K."/>
        </authorList>
    </citation>
    <scope>NUCLEOTIDE SEQUENCE [LARGE SCALE GENOMIC DNA]</scope>
    <source>
        <tissue evidence="1">Muscle</tissue>
    </source>
</reference>
<protein>
    <submittedName>
        <fullName evidence="1">Uncharacterized protein</fullName>
    </submittedName>
</protein>
<organism evidence="1 2">
    <name type="scientific">Liparis tanakae</name>
    <name type="common">Tanaka's snailfish</name>
    <dbReference type="NCBI Taxonomy" id="230148"/>
    <lineage>
        <taxon>Eukaryota</taxon>
        <taxon>Metazoa</taxon>
        <taxon>Chordata</taxon>
        <taxon>Craniata</taxon>
        <taxon>Vertebrata</taxon>
        <taxon>Euteleostomi</taxon>
        <taxon>Actinopterygii</taxon>
        <taxon>Neopterygii</taxon>
        <taxon>Teleostei</taxon>
        <taxon>Neoteleostei</taxon>
        <taxon>Acanthomorphata</taxon>
        <taxon>Eupercaria</taxon>
        <taxon>Perciformes</taxon>
        <taxon>Cottioidei</taxon>
        <taxon>Cottales</taxon>
        <taxon>Liparidae</taxon>
        <taxon>Liparis</taxon>
    </lineage>
</organism>
<gene>
    <name evidence="1" type="ORF">EYF80_014766</name>
</gene>
<dbReference type="AlphaFoldDB" id="A0A4Z2IAW7"/>
<dbReference type="Proteomes" id="UP000314294">
    <property type="component" value="Unassembled WGS sequence"/>
</dbReference>
<name>A0A4Z2IAW7_9TELE</name>
<dbReference type="EMBL" id="SRLO01000108">
    <property type="protein sequence ID" value="TNN75020.1"/>
    <property type="molecule type" value="Genomic_DNA"/>
</dbReference>
<comment type="caution">
    <text evidence="1">The sequence shown here is derived from an EMBL/GenBank/DDBJ whole genome shotgun (WGS) entry which is preliminary data.</text>
</comment>
<sequence>MPVGDEAGNRAHSAAAAAAFPLESPALRFQEEDLLSVPTAGTPRLSRLALKATQPVYPTLLRENHLLGSKRFKVGDEIIVKGRREWGEFPWKWGF</sequence>
<proteinExistence type="predicted"/>